<dbReference type="InterPro" id="IPR012337">
    <property type="entry name" value="RNaseH-like_sf"/>
</dbReference>
<name>A0A7J9MWV1_GOSSC</name>
<dbReference type="GO" id="GO:0003676">
    <property type="term" value="F:nucleic acid binding"/>
    <property type="evidence" value="ECO:0007669"/>
    <property type="project" value="InterPro"/>
</dbReference>
<dbReference type="OrthoDB" id="999300at2759"/>
<keyword evidence="3" id="KW-1185">Reference proteome</keyword>
<dbReference type="Pfam" id="PF13456">
    <property type="entry name" value="RVT_3"/>
    <property type="match status" value="1"/>
</dbReference>
<evidence type="ECO:0000259" key="1">
    <source>
        <dbReference type="Pfam" id="PF13456"/>
    </source>
</evidence>
<feature type="domain" description="RNase H type-1" evidence="1">
    <location>
        <begin position="2"/>
        <end position="81"/>
    </location>
</feature>
<dbReference type="InterPro" id="IPR036397">
    <property type="entry name" value="RNaseH_sf"/>
</dbReference>
<accession>A0A7J9MWV1</accession>
<protein>
    <recommendedName>
        <fullName evidence="1">RNase H type-1 domain-containing protein</fullName>
    </recommendedName>
</protein>
<dbReference type="Proteomes" id="UP000593576">
    <property type="component" value="Unassembled WGS sequence"/>
</dbReference>
<gene>
    <name evidence="2" type="ORF">Goshw_002158</name>
</gene>
<evidence type="ECO:0000313" key="2">
    <source>
        <dbReference type="EMBL" id="MBA0875501.1"/>
    </source>
</evidence>
<dbReference type="AlphaFoldDB" id="A0A7J9MWV1"/>
<organism evidence="2 3">
    <name type="scientific">Gossypium schwendimanii</name>
    <name type="common">Cotton</name>
    <dbReference type="NCBI Taxonomy" id="34291"/>
    <lineage>
        <taxon>Eukaryota</taxon>
        <taxon>Viridiplantae</taxon>
        <taxon>Streptophyta</taxon>
        <taxon>Embryophyta</taxon>
        <taxon>Tracheophyta</taxon>
        <taxon>Spermatophyta</taxon>
        <taxon>Magnoliopsida</taxon>
        <taxon>eudicotyledons</taxon>
        <taxon>Gunneridae</taxon>
        <taxon>Pentapetalae</taxon>
        <taxon>rosids</taxon>
        <taxon>malvids</taxon>
        <taxon>Malvales</taxon>
        <taxon>Malvaceae</taxon>
        <taxon>Malvoideae</taxon>
        <taxon>Gossypium</taxon>
    </lineage>
</organism>
<evidence type="ECO:0000313" key="3">
    <source>
        <dbReference type="Proteomes" id="UP000593576"/>
    </source>
</evidence>
<dbReference type="SUPFAM" id="SSF53098">
    <property type="entry name" value="Ribonuclease H-like"/>
    <property type="match status" value="1"/>
</dbReference>
<dbReference type="Gene3D" id="3.30.420.10">
    <property type="entry name" value="Ribonuclease H-like superfamily/Ribonuclease H"/>
    <property type="match status" value="1"/>
</dbReference>
<dbReference type="EMBL" id="JABFAF010011491">
    <property type="protein sequence ID" value="MBA0875501.1"/>
    <property type="molecule type" value="Genomic_DNA"/>
</dbReference>
<proteinExistence type="predicted"/>
<sequence>MLEVELWGILDELKLIPNRRLESVLIQTDSIEATTAIQEGVFRILNTTIIRRIHQTLTNVKQRKIQHILREENTVANNLVKIIRDRRLGLRLFEDTPSRV</sequence>
<dbReference type="GO" id="GO:0004523">
    <property type="term" value="F:RNA-DNA hybrid ribonuclease activity"/>
    <property type="evidence" value="ECO:0007669"/>
    <property type="project" value="InterPro"/>
</dbReference>
<comment type="caution">
    <text evidence="2">The sequence shown here is derived from an EMBL/GenBank/DDBJ whole genome shotgun (WGS) entry which is preliminary data.</text>
</comment>
<reference evidence="2 3" key="1">
    <citation type="journal article" date="2019" name="Genome Biol. Evol.">
        <title>Insights into the evolution of the New World diploid cottons (Gossypium, subgenus Houzingenia) based on genome sequencing.</title>
        <authorList>
            <person name="Grover C.E."/>
            <person name="Arick M.A. 2nd"/>
            <person name="Thrash A."/>
            <person name="Conover J.L."/>
            <person name="Sanders W.S."/>
            <person name="Peterson D.G."/>
            <person name="Frelichowski J.E."/>
            <person name="Scheffler J.A."/>
            <person name="Scheffler B.E."/>
            <person name="Wendel J.F."/>
        </authorList>
    </citation>
    <scope>NUCLEOTIDE SEQUENCE [LARGE SCALE GENOMIC DNA]</scope>
    <source>
        <strain evidence="2">1</strain>
        <tissue evidence="2">Leaf</tissue>
    </source>
</reference>
<dbReference type="InterPro" id="IPR002156">
    <property type="entry name" value="RNaseH_domain"/>
</dbReference>